<feature type="region of interest" description="Disordered" evidence="1">
    <location>
        <begin position="474"/>
        <end position="516"/>
    </location>
</feature>
<dbReference type="NCBIfam" id="TIGR01539">
    <property type="entry name" value="portal_lambda"/>
    <property type="match status" value="1"/>
</dbReference>
<feature type="compositionally biased region" description="Acidic residues" evidence="1">
    <location>
        <begin position="505"/>
        <end position="516"/>
    </location>
</feature>
<keyword evidence="3" id="KW-1185">Reference proteome</keyword>
<evidence type="ECO:0000313" key="3">
    <source>
        <dbReference type="Proteomes" id="UP000198728"/>
    </source>
</evidence>
<dbReference type="Proteomes" id="UP000198728">
    <property type="component" value="Unassembled WGS sequence"/>
</dbReference>
<evidence type="ECO:0000313" key="2">
    <source>
        <dbReference type="EMBL" id="SFD20921.1"/>
    </source>
</evidence>
<reference evidence="2 3" key="1">
    <citation type="submission" date="2016-10" db="EMBL/GenBank/DDBJ databases">
        <authorList>
            <person name="de Groot N.N."/>
        </authorList>
    </citation>
    <scope>NUCLEOTIDE SEQUENCE [LARGE SCALE GENOMIC DNA]</scope>
    <source>
        <strain evidence="2 3">DSM 19548</strain>
    </source>
</reference>
<dbReference type="AlphaFoldDB" id="A0A1I1QFN9"/>
<evidence type="ECO:0000256" key="1">
    <source>
        <dbReference type="SAM" id="MobiDB-lite"/>
    </source>
</evidence>
<protein>
    <submittedName>
        <fullName evidence="2">Phage portal protein, lambda family</fullName>
    </submittedName>
</protein>
<dbReference type="RefSeq" id="WP_245758946.1">
    <property type="nucleotide sequence ID" value="NZ_FOLG01000020.1"/>
</dbReference>
<sequence>MVSWLDRAIASVAPRAATRRVLARQAFEGLARSYEGAARGRRTDGWHAPGSSADAEIGRAGALLRDRMRDLVRNNPHAAKAVSVLVNNIVGAGIMPRAASGDAALDREVDRLFEIWARGCDADGQLDFYGLQTLACREMVEAGEVLVRRRPRRPGDGVMPPVQLQLLEADFLDATRNGALGAGQAVQGIEFDALGRRRAYWLFGAHPGGPSLNLTGGLTSRAVPATEIAHVYEKQRTQARGVPWGAPVIRALRDLDDYEVAEIVRKKTEACVTAIVFGDEEAQQGIAPAVVDADGNRVEQFEPGLIAYARGGKDIRFNQPAATGGYGEYKRASLHTISAGFRVPYELLTGDLSQVNYSSIRAGLVEFRRMIDAVQWQLFIPMFCAPVWRWFTEAAWAAGRIPTPDVPVEWSPPKFEAVDPQKDAMADLLAIRSGTMTLAEAIARQGRNPDAVLAEIAATNARLDELGLVLDSDPRRVTKTGSAQANAPADPATDPNDTASSSEAVGEETDPDAEAA</sequence>
<dbReference type="GO" id="GO:0005198">
    <property type="term" value="F:structural molecule activity"/>
    <property type="evidence" value="ECO:0007669"/>
    <property type="project" value="InterPro"/>
</dbReference>
<proteinExistence type="predicted"/>
<name>A0A1I1QFN9_9RHOB</name>
<dbReference type="Pfam" id="PF05136">
    <property type="entry name" value="Phage_portal_2"/>
    <property type="match status" value="1"/>
</dbReference>
<gene>
    <name evidence="2" type="ORF">SAMN04488094_12051</name>
</gene>
<dbReference type="InterPro" id="IPR006429">
    <property type="entry name" value="Phage_lambda_portal"/>
</dbReference>
<dbReference type="STRING" id="441112.SAMN04488094_12051"/>
<dbReference type="EMBL" id="FOLG01000020">
    <property type="protein sequence ID" value="SFD20921.1"/>
    <property type="molecule type" value="Genomic_DNA"/>
</dbReference>
<dbReference type="GO" id="GO:0019068">
    <property type="term" value="P:virion assembly"/>
    <property type="evidence" value="ECO:0007669"/>
    <property type="project" value="InterPro"/>
</dbReference>
<organism evidence="2 3">
    <name type="scientific">Tropicimonas isoalkanivorans</name>
    <dbReference type="NCBI Taxonomy" id="441112"/>
    <lineage>
        <taxon>Bacteria</taxon>
        <taxon>Pseudomonadati</taxon>
        <taxon>Pseudomonadota</taxon>
        <taxon>Alphaproteobacteria</taxon>
        <taxon>Rhodobacterales</taxon>
        <taxon>Roseobacteraceae</taxon>
        <taxon>Tropicimonas</taxon>
    </lineage>
</organism>
<feature type="compositionally biased region" description="Low complexity" evidence="1">
    <location>
        <begin position="485"/>
        <end position="499"/>
    </location>
</feature>
<accession>A0A1I1QFN9</accession>